<evidence type="ECO:0000259" key="1">
    <source>
        <dbReference type="Pfam" id="PF02129"/>
    </source>
</evidence>
<gene>
    <name evidence="2" type="ORF">SAMN05216574_104144</name>
</gene>
<accession>A0A1I2BFK2</accession>
<dbReference type="Pfam" id="PF02129">
    <property type="entry name" value="Peptidase_S15"/>
    <property type="match status" value="1"/>
</dbReference>
<reference evidence="3" key="1">
    <citation type="submission" date="2016-10" db="EMBL/GenBank/DDBJ databases">
        <authorList>
            <person name="Varghese N."/>
            <person name="Submissions S."/>
        </authorList>
    </citation>
    <scope>NUCLEOTIDE SEQUENCE [LARGE SCALE GENOMIC DNA]</scope>
    <source>
        <strain evidence="3">DSM 46838</strain>
    </source>
</reference>
<sequence>MREDVEFRTEDGVTLRGWHYSPDGIDGPAPLVVMAHGFSAVKEHLLDDFAQHFAAGGLGVLVYDNRNLGASDGSPRGEIDPWQQVRDYRTAITWAGTQPWADPDRIGVWGSSYSGGHALVVAALDRRVKCVVSQVPLVSGLQNARRLIRADAFAGLRAAFDADRAARYAGSEPAMIQVAYEKDPAEMAALPTEDTHDFFFGPVQDRAPSWRNEVTLRSVEMFVEYEPGAYIADISPTPLMMVVAAKDHLTVADLTLEYYERAKQPKELLVLPVGHFDAYVDDAFAVSAPAQLRWFRTHLG</sequence>
<name>A0A1I2BFK2_9ACTN</name>
<dbReference type="InterPro" id="IPR000383">
    <property type="entry name" value="Xaa-Pro-like_dom"/>
</dbReference>
<evidence type="ECO:0000313" key="3">
    <source>
        <dbReference type="Proteomes" id="UP000198589"/>
    </source>
</evidence>
<evidence type="ECO:0000313" key="2">
    <source>
        <dbReference type="EMBL" id="SFE54737.1"/>
    </source>
</evidence>
<dbReference type="EMBL" id="FOND01000004">
    <property type="protein sequence ID" value="SFE54737.1"/>
    <property type="molecule type" value="Genomic_DNA"/>
</dbReference>
<dbReference type="Gene3D" id="3.40.50.1820">
    <property type="entry name" value="alpha/beta hydrolase"/>
    <property type="match status" value="1"/>
</dbReference>
<dbReference type="STRING" id="1798228.SAMN05216574_104144"/>
<organism evidence="2 3">
    <name type="scientific">Blastococcus tunisiensis</name>
    <dbReference type="NCBI Taxonomy" id="1798228"/>
    <lineage>
        <taxon>Bacteria</taxon>
        <taxon>Bacillati</taxon>
        <taxon>Actinomycetota</taxon>
        <taxon>Actinomycetes</taxon>
        <taxon>Geodermatophilales</taxon>
        <taxon>Geodermatophilaceae</taxon>
        <taxon>Blastococcus</taxon>
    </lineage>
</organism>
<dbReference type="OrthoDB" id="5902829at2"/>
<dbReference type="InterPro" id="IPR051411">
    <property type="entry name" value="Polyketide_trans_af380"/>
</dbReference>
<dbReference type="PANTHER" id="PTHR47751:SF2">
    <property type="entry name" value="DLTD N-TERMINAL DOMAIN PROTEIN (AFU_ORTHOLOGUE AFUA_8G00380)-RELATED"/>
    <property type="match status" value="1"/>
</dbReference>
<dbReference type="GO" id="GO:0016787">
    <property type="term" value="F:hydrolase activity"/>
    <property type="evidence" value="ECO:0007669"/>
    <property type="project" value="InterPro"/>
</dbReference>
<protein>
    <recommendedName>
        <fullName evidence="1">Xaa-Pro dipeptidyl-peptidase-like domain-containing protein</fullName>
    </recommendedName>
</protein>
<dbReference type="InterPro" id="IPR029058">
    <property type="entry name" value="AB_hydrolase_fold"/>
</dbReference>
<dbReference type="Proteomes" id="UP000198589">
    <property type="component" value="Unassembled WGS sequence"/>
</dbReference>
<dbReference type="PANTHER" id="PTHR47751">
    <property type="entry name" value="SUPERFAMILY HYDROLASE, PUTATIVE (AFU_ORTHOLOGUE AFUA_2G16580)-RELATED"/>
    <property type="match status" value="1"/>
</dbReference>
<dbReference type="AlphaFoldDB" id="A0A1I2BFK2"/>
<keyword evidence="3" id="KW-1185">Reference proteome</keyword>
<dbReference type="SUPFAM" id="SSF53474">
    <property type="entry name" value="alpha/beta-Hydrolases"/>
    <property type="match status" value="1"/>
</dbReference>
<dbReference type="Gene3D" id="1.10.10.800">
    <property type="match status" value="1"/>
</dbReference>
<feature type="domain" description="Xaa-Pro dipeptidyl-peptidase-like" evidence="1">
    <location>
        <begin position="11"/>
        <end position="276"/>
    </location>
</feature>
<proteinExistence type="predicted"/>